<dbReference type="PATRIC" id="fig|104102.7.peg.3165"/>
<dbReference type="InterPro" id="IPR051257">
    <property type="entry name" value="Diverse_CBS-Domain"/>
</dbReference>
<dbReference type="Pfam" id="PF00571">
    <property type="entry name" value="CBS"/>
    <property type="match status" value="2"/>
</dbReference>
<keyword evidence="5" id="KW-1185">Reference proteome</keyword>
<protein>
    <submittedName>
        <fullName evidence="4">Inosine-5'-monophosphate dehydrogenase</fullName>
        <ecNumber evidence="4">1.1.1.205</ecNumber>
    </submittedName>
</protein>
<keyword evidence="1 2" id="KW-0129">CBS domain</keyword>
<proteinExistence type="predicted"/>
<organism evidence="4 5">
    <name type="scientific">Acetobacter tropicalis</name>
    <dbReference type="NCBI Taxonomy" id="104102"/>
    <lineage>
        <taxon>Bacteria</taxon>
        <taxon>Pseudomonadati</taxon>
        <taxon>Pseudomonadota</taxon>
        <taxon>Alphaproteobacteria</taxon>
        <taxon>Acetobacterales</taxon>
        <taxon>Acetobacteraceae</taxon>
        <taxon>Acetobacter</taxon>
    </lineage>
</organism>
<evidence type="ECO:0000256" key="2">
    <source>
        <dbReference type="PROSITE-ProRule" id="PRU00703"/>
    </source>
</evidence>
<sequence length="173" mass="18874">MSYHVFHILAQKGNVVLTVKENDPVLSIANLLIRHNIGGAPVVDTNGALVGMISERTIVSALSQHGPSIFSLTAKEIMLTEIPIASPDDSIFDIACRMTWSRSRHVPVEEEGKLVGLISIGDIVKLRAENAEQEVQELQDYVTGSNHAAVNPRNTMIPSACETPTERLSKHKN</sequence>
<comment type="caution">
    <text evidence="4">The sequence shown here is derived from an EMBL/GenBank/DDBJ whole genome shotgun (WGS) entry which is preliminary data.</text>
</comment>
<dbReference type="PROSITE" id="PS51371">
    <property type="entry name" value="CBS"/>
    <property type="match status" value="2"/>
</dbReference>
<feature type="domain" description="CBS" evidence="3">
    <location>
        <begin position="78"/>
        <end position="134"/>
    </location>
</feature>
<dbReference type="EMBL" id="JOKM01000104">
    <property type="protein sequence ID" value="KGB21051.1"/>
    <property type="molecule type" value="Genomic_DNA"/>
</dbReference>
<feature type="domain" description="CBS" evidence="3">
    <location>
        <begin position="10"/>
        <end position="68"/>
    </location>
</feature>
<accession>A0A094ZEJ5</accession>
<dbReference type="InterPro" id="IPR044725">
    <property type="entry name" value="CBSX3_CBS_dom"/>
</dbReference>
<evidence type="ECO:0000256" key="1">
    <source>
        <dbReference type="ARBA" id="ARBA00023122"/>
    </source>
</evidence>
<evidence type="ECO:0000313" key="5">
    <source>
        <dbReference type="Proteomes" id="UP000029448"/>
    </source>
</evidence>
<dbReference type="SMART" id="SM00116">
    <property type="entry name" value="CBS"/>
    <property type="match status" value="2"/>
</dbReference>
<gene>
    <name evidence="4" type="ORF">AtDm6_3211</name>
</gene>
<evidence type="ECO:0000313" key="4">
    <source>
        <dbReference type="EMBL" id="KGB21051.1"/>
    </source>
</evidence>
<dbReference type="STRING" id="104102.AtDm6_3211"/>
<keyword evidence="4" id="KW-0560">Oxidoreductase</keyword>
<dbReference type="Proteomes" id="UP000029448">
    <property type="component" value="Unassembled WGS sequence"/>
</dbReference>
<dbReference type="EC" id="1.1.1.205" evidence="4"/>
<dbReference type="GeneID" id="89479699"/>
<dbReference type="PANTHER" id="PTHR43080">
    <property type="entry name" value="CBS DOMAIN-CONTAINING PROTEIN CBSX3, MITOCHONDRIAL"/>
    <property type="match status" value="1"/>
</dbReference>
<dbReference type="InterPro" id="IPR046342">
    <property type="entry name" value="CBS_dom_sf"/>
</dbReference>
<evidence type="ECO:0000259" key="3">
    <source>
        <dbReference type="PROSITE" id="PS51371"/>
    </source>
</evidence>
<dbReference type="AlphaFoldDB" id="A0A094ZEJ5"/>
<dbReference type="Gene3D" id="3.10.580.10">
    <property type="entry name" value="CBS-domain"/>
    <property type="match status" value="1"/>
</dbReference>
<dbReference type="SUPFAM" id="SSF54631">
    <property type="entry name" value="CBS-domain pair"/>
    <property type="match status" value="1"/>
</dbReference>
<dbReference type="RefSeq" id="WP_052051534.1">
    <property type="nucleotide sequence ID" value="NZ_JACAOJ010000012.1"/>
</dbReference>
<reference evidence="4 5" key="1">
    <citation type="submission" date="2014-06" db="EMBL/GenBank/DDBJ databases">
        <title>Functional and comparative genomic analyses of the Drosophila gut microbiota identify candidate symbiosis factors.</title>
        <authorList>
            <person name="Newell P.D."/>
            <person name="Chaston J.M."/>
            <person name="Douglas A.E."/>
        </authorList>
    </citation>
    <scope>NUCLEOTIDE SEQUENCE [LARGE SCALE GENOMIC DNA]</scope>
    <source>
        <strain evidence="4 5">DmCS_006</strain>
    </source>
</reference>
<dbReference type="GO" id="GO:0003938">
    <property type="term" value="F:IMP dehydrogenase activity"/>
    <property type="evidence" value="ECO:0007669"/>
    <property type="project" value="UniProtKB-EC"/>
</dbReference>
<dbReference type="InterPro" id="IPR000644">
    <property type="entry name" value="CBS_dom"/>
</dbReference>
<name>A0A094ZEJ5_9PROT</name>
<dbReference type="PANTHER" id="PTHR43080:SF2">
    <property type="entry name" value="CBS DOMAIN-CONTAINING PROTEIN"/>
    <property type="match status" value="1"/>
</dbReference>
<dbReference type="CDD" id="cd04623">
    <property type="entry name" value="CBS_pair_bac_euk"/>
    <property type="match status" value="1"/>
</dbReference>